<evidence type="ECO:0000313" key="1">
    <source>
        <dbReference type="EMBL" id="MFC4891576.1"/>
    </source>
</evidence>
<organism evidence="1 2">
    <name type="scientific">Pseudofrancisella aestuarii</name>
    <dbReference type="NCBI Taxonomy" id="2670347"/>
    <lineage>
        <taxon>Bacteria</taxon>
        <taxon>Pseudomonadati</taxon>
        <taxon>Pseudomonadota</taxon>
        <taxon>Gammaproteobacteria</taxon>
        <taxon>Thiotrichales</taxon>
        <taxon>Francisellaceae</taxon>
        <taxon>Pseudofrancisella</taxon>
    </lineage>
</organism>
<dbReference type="Proteomes" id="UP001595926">
    <property type="component" value="Unassembled WGS sequence"/>
</dbReference>
<proteinExistence type="predicted"/>
<gene>
    <name evidence="1" type="ORF">ACFPDQ_00755</name>
</gene>
<dbReference type="RefSeq" id="WP_119330684.1">
    <property type="nucleotide sequence ID" value="NZ_JBHSJH010000001.1"/>
</dbReference>
<reference evidence="2" key="1">
    <citation type="journal article" date="2019" name="Int. J. Syst. Evol. Microbiol.">
        <title>The Global Catalogue of Microorganisms (GCM) 10K type strain sequencing project: providing services to taxonomists for standard genome sequencing and annotation.</title>
        <authorList>
            <consortium name="The Broad Institute Genomics Platform"/>
            <consortium name="The Broad Institute Genome Sequencing Center for Infectious Disease"/>
            <person name="Wu L."/>
            <person name="Ma J."/>
        </authorList>
    </citation>
    <scope>NUCLEOTIDE SEQUENCE [LARGE SCALE GENOMIC DNA]</scope>
    <source>
        <strain evidence="2">CGMCC 1.13718</strain>
    </source>
</reference>
<comment type="caution">
    <text evidence="1">The sequence shown here is derived from an EMBL/GenBank/DDBJ whole genome shotgun (WGS) entry which is preliminary data.</text>
</comment>
<accession>A0ABV9T8V8</accession>
<sequence>MIETRGRKDLIEQGQIRVMLALDFLADELYTNRQILKEVTGITSSQGIGGFIKRLEKLGFAREINLPSVEEPNKTYKIIGINSQGMAEVNYIDRRGFEISKLKHSQLLHKFLCQQIHLQAVKQNHKYISGRWLTDEWFGGKNIKRPDAIIITQDNQKIAIEAERTIKSKYRYQQIIVQYLKIIKTGQISKVRYVMPDQAKAQMVEKAIKSIKSVTVSTNGQKRLFNLTDEVWKCLNLKLSNKRSKL</sequence>
<name>A0ABV9T8V8_9GAMM</name>
<protein>
    <submittedName>
        <fullName evidence="1">TriL protein</fullName>
    </submittedName>
</protein>
<keyword evidence="2" id="KW-1185">Reference proteome</keyword>
<evidence type="ECO:0000313" key="2">
    <source>
        <dbReference type="Proteomes" id="UP001595926"/>
    </source>
</evidence>
<dbReference type="EMBL" id="JBHSJH010000001">
    <property type="protein sequence ID" value="MFC4891576.1"/>
    <property type="molecule type" value="Genomic_DNA"/>
</dbReference>